<evidence type="ECO:0008006" key="3">
    <source>
        <dbReference type="Google" id="ProtNLM"/>
    </source>
</evidence>
<evidence type="ECO:0000313" key="2">
    <source>
        <dbReference type="Proteomes" id="UP001189429"/>
    </source>
</evidence>
<accession>A0ABN9TDD0</accession>
<dbReference type="InterPro" id="IPR007750">
    <property type="entry name" value="DUF674"/>
</dbReference>
<dbReference type="Pfam" id="PF05056">
    <property type="entry name" value="DUF674"/>
    <property type="match status" value="1"/>
</dbReference>
<protein>
    <recommendedName>
        <fullName evidence="3">Galectin</fullName>
    </recommendedName>
</protein>
<gene>
    <name evidence="1" type="ORF">PCOR1329_LOCUS37997</name>
</gene>
<dbReference type="EMBL" id="CAUYUJ010014605">
    <property type="protein sequence ID" value="CAK0843746.1"/>
    <property type="molecule type" value="Genomic_DNA"/>
</dbReference>
<organism evidence="1 2">
    <name type="scientific">Prorocentrum cordatum</name>
    <dbReference type="NCBI Taxonomy" id="2364126"/>
    <lineage>
        <taxon>Eukaryota</taxon>
        <taxon>Sar</taxon>
        <taxon>Alveolata</taxon>
        <taxon>Dinophyceae</taxon>
        <taxon>Prorocentrales</taxon>
        <taxon>Prorocentraceae</taxon>
        <taxon>Prorocentrum</taxon>
    </lineage>
</organism>
<reference evidence="1" key="1">
    <citation type="submission" date="2023-10" db="EMBL/GenBank/DDBJ databases">
        <authorList>
            <person name="Chen Y."/>
            <person name="Shah S."/>
            <person name="Dougan E. K."/>
            <person name="Thang M."/>
            <person name="Chan C."/>
        </authorList>
    </citation>
    <scope>NUCLEOTIDE SEQUENCE [LARGE SCALE GENOMIC DNA]</scope>
</reference>
<proteinExistence type="predicted"/>
<sequence>MDVKILRGQANNVLFMECSSKFVDLVMALMRAPMGEIIGVISKEPTAVDGPLPGSLLCGSVASLQKRSELFNTKPAPPEHTNLEDLLEVDNANQPILFLHGCHCEGTANGKTVKVISRSNNWTSNAVFKLGDQQDFEVKMTMHDRTKNMMLGIAPRNISIHTAQLYTFDGYFLELGGPGKKSLPV</sequence>
<keyword evidence="2" id="KW-1185">Reference proteome</keyword>
<comment type="caution">
    <text evidence="1">The sequence shown here is derived from an EMBL/GenBank/DDBJ whole genome shotgun (WGS) entry which is preliminary data.</text>
</comment>
<dbReference type="Proteomes" id="UP001189429">
    <property type="component" value="Unassembled WGS sequence"/>
</dbReference>
<evidence type="ECO:0000313" key="1">
    <source>
        <dbReference type="EMBL" id="CAK0843746.1"/>
    </source>
</evidence>
<name>A0ABN9TDD0_9DINO</name>